<dbReference type="EMBL" id="FUGE01000106">
    <property type="protein sequence ID" value="SJM70143.1"/>
    <property type="molecule type" value="Genomic_DNA"/>
</dbReference>
<keyword evidence="2" id="KW-0472">Membrane</keyword>
<evidence type="ECO:0000313" key="4">
    <source>
        <dbReference type="Proteomes" id="UP000188357"/>
    </source>
</evidence>
<feature type="compositionally biased region" description="Polar residues" evidence="1">
    <location>
        <begin position="7"/>
        <end position="16"/>
    </location>
</feature>
<accession>A0A1R4GQ06</accession>
<organism evidence="3 4">
    <name type="scientific">Psychrobacter piechaudii</name>
    <dbReference type="NCBI Taxonomy" id="1945521"/>
    <lineage>
        <taxon>Bacteria</taxon>
        <taxon>Pseudomonadati</taxon>
        <taxon>Pseudomonadota</taxon>
        <taxon>Gammaproteobacteria</taxon>
        <taxon>Moraxellales</taxon>
        <taxon>Moraxellaceae</taxon>
        <taxon>Psychrobacter</taxon>
    </lineage>
</organism>
<dbReference type="AlphaFoldDB" id="A0A1R4GQ06"/>
<dbReference type="RefSeq" id="WP_244156546.1">
    <property type="nucleotide sequence ID" value="NZ_FUGE01000106.1"/>
</dbReference>
<proteinExistence type="predicted"/>
<evidence type="ECO:0000256" key="1">
    <source>
        <dbReference type="SAM" id="MobiDB-lite"/>
    </source>
</evidence>
<gene>
    <name evidence="3" type="ORF">A1232T_00908</name>
</gene>
<sequence>MSRSKDMSNQSPINMHNHSRQEEIKNARLNNKKYATIWRWHFYAGMLVAPFLLILSLSALGMMFMANTVGPNNDLLTVPKQSTILPVSVQAQSALNTLPDIVKERIKWYTKTYGIFKRLPTNDS</sequence>
<dbReference type="Proteomes" id="UP000188357">
    <property type="component" value="Unassembled WGS sequence"/>
</dbReference>
<evidence type="ECO:0008006" key="5">
    <source>
        <dbReference type="Google" id="ProtNLM"/>
    </source>
</evidence>
<protein>
    <recommendedName>
        <fullName evidence="5">PepSY-associated TM helix</fullName>
    </recommendedName>
</protein>
<keyword evidence="2" id="KW-0812">Transmembrane</keyword>
<evidence type="ECO:0000313" key="3">
    <source>
        <dbReference type="EMBL" id="SJM70143.1"/>
    </source>
</evidence>
<feature type="region of interest" description="Disordered" evidence="1">
    <location>
        <begin position="1"/>
        <end position="21"/>
    </location>
</feature>
<name>A0A1R4GQ06_9GAMM</name>
<evidence type="ECO:0000256" key="2">
    <source>
        <dbReference type="SAM" id="Phobius"/>
    </source>
</evidence>
<keyword evidence="4" id="KW-1185">Reference proteome</keyword>
<dbReference type="STRING" id="1945521.A1232T_00908"/>
<feature type="transmembrane region" description="Helical" evidence="2">
    <location>
        <begin position="42"/>
        <end position="66"/>
    </location>
</feature>
<keyword evidence="2" id="KW-1133">Transmembrane helix</keyword>
<reference evidence="3 4" key="1">
    <citation type="submission" date="2017-02" db="EMBL/GenBank/DDBJ databases">
        <authorList>
            <person name="Peterson S.W."/>
        </authorList>
    </citation>
    <scope>NUCLEOTIDE SEQUENCE [LARGE SCALE GENOMIC DNA]</scope>
    <source>
        <strain evidence="3">Psychrobacter_piechaudii</strain>
    </source>
</reference>